<dbReference type="GO" id="GO:0071439">
    <property type="term" value="C:clathrin complex"/>
    <property type="evidence" value="ECO:0007669"/>
    <property type="project" value="TreeGrafter"/>
</dbReference>
<dbReference type="GO" id="GO:0030132">
    <property type="term" value="C:clathrin coat of coated pit"/>
    <property type="evidence" value="ECO:0007669"/>
    <property type="project" value="InterPro"/>
</dbReference>
<dbReference type="Gene3D" id="2.130.10.110">
    <property type="entry name" value="Clathrin heavy-chain terminal domain"/>
    <property type="match status" value="1"/>
</dbReference>
<dbReference type="GO" id="GO:0009507">
    <property type="term" value="C:chloroplast"/>
    <property type="evidence" value="ECO:0007669"/>
    <property type="project" value="TreeGrafter"/>
</dbReference>
<dbReference type="InterPro" id="IPR016024">
    <property type="entry name" value="ARM-type_fold"/>
</dbReference>
<dbReference type="AlphaFoldDB" id="A0A834L931"/>
<name>A0A834L931_RHOSS</name>
<dbReference type="SUPFAM" id="SSF48371">
    <property type="entry name" value="ARM repeat"/>
    <property type="match status" value="1"/>
</dbReference>
<dbReference type="GO" id="GO:0009506">
    <property type="term" value="C:plasmodesma"/>
    <property type="evidence" value="ECO:0007669"/>
    <property type="project" value="TreeGrafter"/>
</dbReference>
<sequence length="266" mass="29876">MLGLVTQTSVYHWSIEGESEPVKMFDRMVNLANNQIINRRCDPTEMVSIDWNHSWFGQGDLHAGSYNLKRSVPVQAGQTTPLLQYFGALWTKGKLNAFESLELSQLVVNQDKKNLLENWLGEDKLECSEELGDLVAKEYSEHLGVDACIKLFEQFKSYSGLEDPKFHFKYIEVAARLDKGNPGNAPFVEGQLLDDEGAEDFIKGLILSARSLLLVEPPECKIGRPSLPCGSRKVSHHLTVGTSLPHHLPRHYAPKQHDPLCPMVPI</sequence>
<proteinExistence type="predicted"/>
<dbReference type="Gene3D" id="1.25.40.30">
    <property type="match status" value="1"/>
</dbReference>
<comment type="caution">
    <text evidence="1">The sequence shown here is derived from an EMBL/GenBank/DDBJ whole genome shotgun (WGS) entry which is preliminary data.</text>
</comment>
<reference evidence="1" key="1">
    <citation type="submission" date="2019-11" db="EMBL/GenBank/DDBJ databases">
        <authorList>
            <person name="Liu Y."/>
            <person name="Hou J."/>
            <person name="Li T.-Q."/>
            <person name="Guan C.-H."/>
            <person name="Wu X."/>
            <person name="Wu H.-Z."/>
            <person name="Ling F."/>
            <person name="Zhang R."/>
            <person name="Shi X.-G."/>
            <person name="Ren J.-P."/>
            <person name="Chen E.-F."/>
            <person name="Sun J.-M."/>
        </authorList>
    </citation>
    <scope>NUCLEOTIDE SEQUENCE</scope>
    <source>
        <strain evidence="1">Adult_tree_wgs_1</strain>
        <tissue evidence="1">Leaves</tissue>
    </source>
</reference>
<dbReference type="GO" id="GO:0032051">
    <property type="term" value="F:clathrin light chain binding"/>
    <property type="evidence" value="ECO:0007669"/>
    <property type="project" value="TreeGrafter"/>
</dbReference>
<dbReference type="PANTHER" id="PTHR10292">
    <property type="entry name" value="CLATHRIN HEAVY CHAIN RELATED"/>
    <property type="match status" value="1"/>
</dbReference>
<dbReference type="Proteomes" id="UP000626092">
    <property type="component" value="Unassembled WGS sequence"/>
</dbReference>
<dbReference type="OrthoDB" id="2113814at2759"/>
<dbReference type="EMBL" id="WJXA01000012">
    <property type="protein sequence ID" value="KAF7124099.1"/>
    <property type="molecule type" value="Genomic_DNA"/>
</dbReference>
<dbReference type="SUPFAM" id="SSF50989">
    <property type="entry name" value="Clathrin heavy-chain terminal domain"/>
    <property type="match status" value="1"/>
</dbReference>
<evidence type="ECO:0000313" key="1">
    <source>
        <dbReference type="EMBL" id="KAF7124099.1"/>
    </source>
</evidence>
<dbReference type="PANTHER" id="PTHR10292:SF34">
    <property type="entry name" value="CLATHRIN HEAVY CHAIN 1-RELATED"/>
    <property type="match status" value="1"/>
</dbReference>
<dbReference type="GO" id="GO:0005198">
    <property type="term" value="F:structural molecule activity"/>
    <property type="evidence" value="ECO:0007669"/>
    <property type="project" value="InterPro"/>
</dbReference>
<evidence type="ECO:0000313" key="2">
    <source>
        <dbReference type="Proteomes" id="UP000626092"/>
    </source>
</evidence>
<keyword evidence="2" id="KW-1185">Reference proteome</keyword>
<dbReference type="GO" id="GO:0006898">
    <property type="term" value="P:receptor-mediated endocytosis"/>
    <property type="evidence" value="ECO:0007669"/>
    <property type="project" value="TreeGrafter"/>
</dbReference>
<dbReference type="InterPro" id="IPR016025">
    <property type="entry name" value="Clathrin_H-chain_N"/>
</dbReference>
<accession>A0A834L931</accession>
<gene>
    <name evidence="1" type="ORF">RHSIM_Rhsim12G0072800</name>
</gene>
<dbReference type="InterPro" id="IPR012331">
    <property type="entry name" value="Clathrin_H-chain_linker"/>
</dbReference>
<dbReference type="GO" id="GO:0030130">
    <property type="term" value="C:clathrin coat of trans-Golgi network vesicle"/>
    <property type="evidence" value="ECO:0007669"/>
    <property type="project" value="InterPro"/>
</dbReference>
<dbReference type="GO" id="GO:0006886">
    <property type="term" value="P:intracellular protein transport"/>
    <property type="evidence" value="ECO:0007669"/>
    <property type="project" value="InterPro"/>
</dbReference>
<protein>
    <submittedName>
        <fullName evidence="1">Uncharacterized protein</fullName>
    </submittedName>
</protein>
<organism evidence="1 2">
    <name type="scientific">Rhododendron simsii</name>
    <name type="common">Sims's rhododendron</name>
    <dbReference type="NCBI Taxonomy" id="118357"/>
    <lineage>
        <taxon>Eukaryota</taxon>
        <taxon>Viridiplantae</taxon>
        <taxon>Streptophyta</taxon>
        <taxon>Embryophyta</taxon>
        <taxon>Tracheophyta</taxon>
        <taxon>Spermatophyta</taxon>
        <taxon>Magnoliopsida</taxon>
        <taxon>eudicotyledons</taxon>
        <taxon>Gunneridae</taxon>
        <taxon>Pentapetalae</taxon>
        <taxon>asterids</taxon>
        <taxon>Ericales</taxon>
        <taxon>Ericaceae</taxon>
        <taxon>Ericoideae</taxon>
        <taxon>Rhodoreae</taxon>
        <taxon>Rhododendron</taxon>
    </lineage>
</organism>